<comment type="similarity">
    <text evidence="1 13">Belongs to the ATP-dependent AMP-binding enzyme family.</text>
</comment>
<keyword evidence="16" id="KW-1185">Reference proteome</keyword>
<evidence type="ECO:0000256" key="7">
    <source>
        <dbReference type="ARBA" id="ARBA00024484"/>
    </source>
</evidence>
<evidence type="ECO:0000256" key="13">
    <source>
        <dbReference type="RuleBase" id="RU369030"/>
    </source>
</evidence>
<comment type="catalytic activity">
    <reaction evidence="9">
        <text>15-hydroxy-(5Z,8Z,11Z,13E)-eicosatetraenoate + ATP + CoA = 15-hydroxy-(5Z,8Z,11Z,13E)-eicosatetraenoyl-CoA + AMP + diphosphate</text>
        <dbReference type="Rhea" id="RHEA:52116"/>
        <dbReference type="ChEBI" id="CHEBI:30616"/>
        <dbReference type="ChEBI" id="CHEBI:33019"/>
        <dbReference type="ChEBI" id="CHEBI:57287"/>
        <dbReference type="ChEBI" id="CHEBI:78832"/>
        <dbReference type="ChEBI" id="CHEBI:136409"/>
        <dbReference type="ChEBI" id="CHEBI:456215"/>
    </reaction>
    <physiologicalReaction direction="left-to-right" evidence="9">
        <dbReference type="Rhea" id="RHEA:52117"/>
    </physiologicalReaction>
</comment>
<evidence type="ECO:0000256" key="3">
    <source>
        <dbReference type="ARBA" id="ARBA00022741"/>
    </source>
</evidence>
<dbReference type="PANTHER" id="PTHR43272:SF107">
    <property type="entry name" value="LONG-CHAIN-FATTY-ACID--COA LIGASE 5"/>
    <property type="match status" value="1"/>
</dbReference>
<proteinExistence type="inferred from homology"/>
<evidence type="ECO:0000313" key="16">
    <source>
        <dbReference type="Proteomes" id="UP000053825"/>
    </source>
</evidence>
<comment type="catalytic activity">
    <reaction evidence="12">
        <text>hexadecanoate + ATP + CoA = hexadecanoyl-CoA + AMP + diphosphate</text>
        <dbReference type="Rhea" id="RHEA:30751"/>
        <dbReference type="ChEBI" id="CHEBI:7896"/>
        <dbReference type="ChEBI" id="CHEBI:30616"/>
        <dbReference type="ChEBI" id="CHEBI:33019"/>
        <dbReference type="ChEBI" id="CHEBI:57287"/>
        <dbReference type="ChEBI" id="CHEBI:57379"/>
        <dbReference type="ChEBI" id="CHEBI:456215"/>
    </reaction>
    <physiologicalReaction direction="left-to-right" evidence="12">
        <dbReference type="Rhea" id="RHEA:30752"/>
    </physiologicalReaction>
</comment>
<evidence type="ECO:0000256" key="5">
    <source>
        <dbReference type="ARBA" id="ARBA00022840"/>
    </source>
</evidence>
<evidence type="ECO:0000256" key="8">
    <source>
        <dbReference type="ARBA" id="ARBA00024495"/>
    </source>
</evidence>
<dbReference type="EMBL" id="KQ414864">
    <property type="protein sequence ID" value="KOC60001.1"/>
    <property type="molecule type" value="Genomic_DNA"/>
</dbReference>
<comment type="catalytic activity">
    <reaction evidence="8">
        <text>12-hydroxy-(5Z,8Z,10E,14Z)-eicosatetraenoate + ATP + CoA = 12-hydroxy-(5Z,8Z,10E,14Z)-eicosatetraenoyl-CoA + AMP + diphosphate</text>
        <dbReference type="Rhea" id="RHEA:52112"/>
        <dbReference type="ChEBI" id="CHEBI:30616"/>
        <dbReference type="ChEBI" id="CHEBI:33019"/>
        <dbReference type="ChEBI" id="CHEBI:57287"/>
        <dbReference type="ChEBI" id="CHEBI:90718"/>
        <dbReference type="ChEBI" id="CHEBI:136408"/>
        <dbReference type="ChEBI" id="CHEBI:456215"/>
    </reaction>
    <physiologicalReaction direction="left-to-right" evidence="8">
        <dbReference type="Rhea" id="RHEA:52113"/>
    </physiologicalReaction>
</comment>
<evidence type="ECO:0000256" key="10">
    <source>
        <dbReference type="ARBA" id="ARBA00024548"/>
    </source>
</evidence>
<comment type="catalytic activity">
    <reaction evidence="11">
        <text>(E)-hexadec-2-enoate + ATP + CoA = (2E)-hexadecenoyl-CoA + AMP + diphosphate</text>
        <dbReference type="Rhea" id="RHEA:36139"/>
        <dbReference type="ChEBI" id="CHEBI:30616"/>
        <dbReference type="ChEBI" id="CHEBI:33019"/>
        <dbReference type="ChEBI" id="CHEBI:57287"/>
        <dbReference type="ChEBI" id="CHEBI:61526"/>
        <dbReference type="ChEBI" id="CHEBI:72745"/>
        <dbReference type="ChEBI" id="CHEBI:456215"/>
    </reaction>
    <physiologicalReaction direction="left-to-right" evidence="11">
        <dbReference type="Rhea" id="RHEA:36140"/>
    </physiologicalReaction>
</comment>
<dbReference type="GO" id="GO:0016020">
    <property type="term" value="C:membrane"/>
    <property type="evidence" value="ECO:0007669"/>
    <property type="project" value="TreeGrafter"/>
</dbReference>
<keyword evidence="2 13" id="KW-0436">Ligase</keyword>
<evidence type="ECO:0000256" key="12">
    <source>
        <dbReference type="ARBA" id="ARBA00049139"/>
    </source>
</evidence>
<reference evidence="15 16" key="1">
    <citation type="submission" date="2015-07" db="EMBL/GenBank/DDBJ databases">
        <title>The genome of Habropoda laboriosa.</title>
        <authorList>
            <person name="Pan H."/>
            <person name="Kapheim K."/>
        </authorList>
    </citation>
    <scope>NUCLEOTIDE SEQUENCE [LARGE SCALE GENOMIC DNA]</scope>
    <source>
        <strain evidence="15">0110345459</strain>
    </source>
</reference>
<dbReference type="GO" id="GO:0005783">
    <property type="term" value="C:endoplasmic reticulum"/>
    <property type="evidence" value="ECO:0007669"/>
    <property type="project" value="TreeGrafter"/>
</dbReference>
<evidence type="ECO:0000256" key="6">
    <source>
        <dbReference type="ARBA" id="ARBA00024469"/>
    </source>
</evidence>
<comment type="catalytic activity">
    <reaction evidence="10">
        <text>(5Z,8Z,11Z,14Z)-eicosatetraenoate + ATP + CoA = (5Z,8Z,11Z,14Z)-eicosatetraenoyl-CoA + AMP + diphosphate</text>
        <dbReference type="Rhea" id="RHEA:19713"/>
        <dbReference type="ChEBI" id="CHEBI:30616"/>
        <dbReference type="ChEBI" id="CHEBI:32395"/>
        <dbReference type="ChEBI" id="CHEBI:33019"/>
        <dbReference type="ChEBI" id="CHEBI:57287"/>
        <dbReference type="ChEBI" id="CHEBI:57368"/>
        <dbReference type="ChEBI" id="CHEBI:456215"/>
        <dbReference type="EC" id="6.2.1.15"/>
    </reaction>
    <physiologicalReaction direction="left-to-right" evidence="10">
        <dbReference type="Rhea" id="RHEA:19714"/>
    </physiologicalReaction>
</comment>
<keyword evidence="4 13" id="KW-0276">Fatty acid metabolism</keyword>
<sequence length="805" mass="90391">MQYPDRTPPLAILRFALGIPLCNSNKYTPDFTCANVCVLQGTDLIKVSRFYKDSKEGKFVSFIHEDTTTLYEGFRNGAKESNNGPCLGWRDGPNKPYQWLHYNEALLRAKNFGSGLVTLGVAPGSHTLVGLYSQNCPEWILTEQACYTYSLIVVPLYDTLGPDACAFIINQAEINLVVCENDQKCNLLLDKAPRCLRKMVVIKEIKQTTIQRAKNRGVELLRFEDVERLGAQKNQPEYPPKVTDLCTICYTSGTTGNPKGVMLTHQNVMAGICAVLMQLGEHRPSYKDTMISFLPLAHMLERCCENGMYMVGGSVGFYSGDIKRLPEDMKALRPTVMPAVPRLLNRMYDKVQAELQSSCMKRMVFSLGMRAKEAEIKKGIIRNNSIWDKLAFGKIKESTGGRVRLMVVGSAPLAGNVLTFARCALGCLVVEGYGQTECCAPITLTVQFIKMFRPWESPSVKSVNDESVEQTHEESALEENILENSEISVRGRKRLAEDVEDMYLKVCRNLMKVDGIGKEEAIEKSAKLLEIPSTTMRELLNCGMVQTKKRTKSEPNFSLMSKNVSCTILEKGKSLGIFLLGDHVPEHVGPPVPCCCVKLVDVPEMEYYARKNQGEVCVKGTNVFVGYFKDPERTAQVIDEFGWHHTGDVGMWLPNGALKIIDRRKHTFKLSQGEYIVPEKIENIYLRSQYVHQVFVHGESLKSCVVGIAIPDVDVVKCWAVENGIPGTLSVLCANPQVKQLIMDDMLAWGKEAGLKSFEQVKDIYLHPDPFSVQNGLLTPQLKMKRPQLKEYFKPQIEDLYRHLD</sequence>
<dbReference type="Proteomes" id="UP000053825">
    <property type="component" value="Unassembled WGS sequence"/>
</dbReference>
<feature type="domain" description="AMP-dependent synthetase/ligase" evidence="14">
    <location>
        <begin position="89"/>
        <end position="450"/>
    </location>
</feature>
<accession>A0A0L7QNE4</accession>
<keyword evidence="3 13" id="KW-0547">Nucleotide-binding</keyword>
<dbReference type="GO" id="GO:0047676">
    <property type="term" value="F:arachidonate-CoA ligase activity"/>
    <property type="evidence" value="ECO:0007669"/>
    <property type="project" value="UniProtKB-EC"/>
</dbReference>
<evidence type="ECO:0000256" key="1">
    <source>
        <dbReference type="ARBA" id="ARBA00006432"/>
    </source>
</evidence>
<evidence type="ECO:0000256" key="9">
    <source>
        <dbReference type="ARBA" id="ARBA00024532"/>
    </source>
</evidence>
<dbReference type="InterPro" id="IPR042099">
    <property type="entry name" value="ANL_N_sf"/>
</dbReference>
<dbReference type="InterPro" id="IPR045311">
    <property type="entry name" value="LC-FACS_euk"/>
</dbReference>
<organism evidence="15 16">
    <name type="scientific">Habropoda laboriosa</name>
    <dbReference type="NCBI Taxonomy" id="597456"/>
    <lineage>
        <taxon>Eukaryota</taxon>
        <taxon>Metazoa</taxon>
        <taxon>Ecdysozoa</taxon>
        <taxon>Arthropoda</taxon>
        <taxon>Hexapoda</taxon>
        <taxon>Insecta</taxon>
        <taxon>Pterygota</taxon>
        <taxon>Neoptera</taxon>
        <taxon>Endopterygota</taxon>
        <taxon>Hymenoptera</taxon>
        <taxon>Apocrita</taxon>
        <taxon>Aculeata</taxon>
        <taxon>Apoidea</taxon>
        <taxon>Anthophila</taxon>
        <taxon>Apidae</taxon>
        <taxon>Habropoda</taxon>
    </lineage>
</organism>
<name>A0A0L7QNE4_9HYME</name>
<evidence type="ECO:0000256" key="11">
    <source>
        <dbReference type="ARBA" id="ARBA00024565"/>
    </source>
</evidence>
<dbReference type="PROSITE" id="PS00455">
    <property type="entry name" value="AMP_BINDING"/>
    <property type="match status" value="1"/>
</dbReference>
<dbReference type="CDD" id="cd05927">
    <property type="entry name" value="LC-FACS_euk"/>
    <property type="match status" value="1"/>
</dbReference>
<dbReference type="Pfam" id="PF00501">
    <property type="entry name" value="AMP-binding"/>
    <property type="match status" value="2"/>
</dbReference>
<comment type="catalytic activity">
    <reaction evidence="7">
        <text>a long-chain fatty acid + ATP + CoA = a long-chain fatty acyl-CoA + AMP + diphosphate</text>
        <dbReference type="Rhea" id="RHEA:15421"/>
        <dbReference type="ChEBI" id="CHEBI:30616"/>
        <dbReference type="ChEBI" id="CHEBI:33019"/>
        <dbReference type="ChEBI" id="CHEBI:57287"/>
        <dbReference type="ChEBI" id="CHEBI:57560"/>
        <dbReference type="ChEBI" id="CHEBI:83139"/>
        <dbReference type="ChEBI" id="CHEBI:456215"/>
        <dbReference type="EC" id="6.2.1.3"/>
    </reaction>
    <physiologicalReaction direction="left-to-right" evidence="7">
        <dbReference type="Rhea" id="RHEA:15422"/>
    </physiologicalReaction>
</comment>
<gene>
    <name evidence="15" type="ORF">WH47_08463</name>
</gene>
<dbReference type="EC" id="6.2.1.3" evidence="13"/>
<keyword evidence="5 13" id="KW-0067">ATP-binding</keyword>
<keyword evidence="13" id="KW-0443">Lipid metabolism</keyword>
<dbReference type="STRING" id="597456.A0A0L7QNE4"/>
<dbReference type="SUPFAM" id="SSF56801">
    <property type="entry name" value="Acetyl-CoA synthetase-like"/>
    <property type="match status" value="1"/>
</dbReference>
<dbReference type="InterPro" id="IPR000873">
    <property type="entry name" value="AMP-dep_synth/lig_dom"/>
</dbReference>
<dbReference type="GO" id="GO:0005524">
    <property type="term" value="F:ATP binding"/>
    <property type="evidence" value="ECO:0007669"/>
    <property type="project" value="UniProtKB-KW"/>
</dbReference>
<evidence type="ECO:0000256" key="2">
    <source>
        <dbReference type="ARBA" id="ARBA00022598"/>
    </source>
</evidence>
<dbReference type="OrthoDB" id="1700726at2759"/>
<comment type="function">
    <text evidence="13">Catalyzes the conversion of long-chain fatty acids to their active form acyl-CoAs for both synthesis of cellular lipids, and degradation via beta-oxidation.</text>
</comment>
<dbReference type="PANTHER" id="PTHR43272">
    <property type="entry name" value="LONG-CHAIN-FATTY-ACID--COA LIGASE"/>
    <property type="match status" value="1"/>
</dbReference>
<evidence type="ECO:0000313" key="15">
    <source>
        <dbReference type="EMBL" id="KOC60001.1"/>
    </source>
</evidence>
<evidence type="ECO:0000259" key="14">
    <source>
        <dbReference type="Pfam" id="PF00501"/>
    </source>
</evidence>
<protein>
    <recommendedName>
        <fullName evidence="13">Long-chain-fatty-acid--CoA ligase</fullName>
        <ecNumber evidence="13">6.2.1.3</ecNumber>
    </recommendedName>
</protein>
<comment type="catalytic activity">
    <reaction evidence="6">
        <text>5-hydroxy-(6E,8Z,11Z,14Z)-eicosatetraenoate + ATP + CoA = 5-hydroxy-(6E,8Z,11Z,14Z)-eicosatetraenoyl-CoA + AMP + diphosphate</text>
        <dbReference type="Rhea" id="RHEA:52108"/>
        <dbReference type="ChEBI" id="CHEBI:30616"/>
        <dbReference type="ChEBI" id="CHEBI:33019"/>
        <dbReference type="ChEBI" id="CHEBI:57287"/>
        <dbReference type="ChEBI" id="CHEBI:65341"/>
        <dbReference type="ChEBI" id="CHEBI:136407"/>
        <dbReference type="ChEBI" id="CHEBI:456215"/>
    </reaction>
    <physiologicalReaction direction="left-to-right" evidence="6">
        <dbReference type="Rhea" id="RHEA:52109"/>
    </physiologicalReaction>
</comment>
<feature type="domain" description="AMP-dependent synthetase/ligase" evidence="14">
    <location>
        <begin position="584"/>
        <end position="628"/>
    </location>
</feature>
<dbReference type="InterPro" id="IPR020845">
    <property type="entry name" value="AMP-binding_CS"/>
</dbReference>
<evidence type="ECO:0000256" key="4">
    <source>
        <dbReference type="ARBA" id="ARBA00022832"/>
    </source>
</evidence>
<dbReference type="Gene3D" id="3.40.50.12780">
    <property type="entry name" value="N-terminal domain of ligase-like"/>
    <property type="match status" value="2"/>
</dbReference>
<dbReference type="AlphaFoldDB" id="A0A0L7QNE4"/>